<dbReference type="GO" id="GO:0045259">
    <property type="term" value="C:proton-transporting ATP synthase complex"/>
    <property type="evidence" value="ECO:0007669"/>
    <property type="project" value="UniProtKB-KW"/>
</dbReference>
<evidence type="ECO:0000256" key="7">
    <source>
        <dbReference type="ARBA" id="ARBA00022781"/>
    </source>
</evidence>
<dbReference type="Proteomes" id="UP000444960">
    <property type="component" value="Unassembled WGS sequence"/>
</dbReference>
<evidence type="ECO:0000256" key="16">
    <source>
        <dbReference type="SAM" id="Coils"/>
    </source>
</evidence>
<evidence type="ECO:0000256" key="11">
    <source>
        <dbReference type="ARBA" id="ARBA00023310"/>
    </source>
</evidence>
<evidence type="ECO:0000256" key="13">
    <source>
        <dbReference type="ARBA" id="ARBA00025830"/>
    </source>
</evidence>
<keyword evidence="10 14" id="KW-0472">Membrane</keyword>
<dbReference type="PANTHER" id="PTHR33445">
    <property type="entry name" value="ATP SYNTHASE SUBUNIT B', CHLOROPLASTIC"/>
    <property type="match status" value="1"/>
</dbReference>
<dbReference type="GO" id="GO:0046933">
    <property type="term" value="F:proton-transporting ATP synthase activity, rotational mechanism"/>
    <property type="evidence" value="ECO:0007669"/>
    <property type="project" value="UniProtKB-UniRule"/>
</dbReference>
<evidence type="ECO:0000256" key="6">
    <source>
        <dbReference type="ARBA" id="ARBA00022692"/>
    </source>
</evidence>
<evidence type="ECO:0000256" key="14">
    <source>
        <dbReference type="HAMAP-Rule" id="MF_01398"/>
    </source>
</evidence>
<dbReference type="InterPro" id="IPR050059">
    <property type="entry name" value="ATP_synthase_B_chain"/>
</dbReference>
<keyword evidence="7 14" id="KW-0375">Hydrogen ion transport</keyword>
<dbReference type="PANTHER" id="PTHR33445:SF1">
    <property type="entry name" value="ATP SYNTHASE SUBUNIT B"/>
    <property type="match status" value="1"/>
</dbReference>
<evidence type="ECO:0000256" key="3">
    <source>
        <dbReference type="ARBA" id="ARBA00022448"/>
    </source>
</evidence>
<sequence length="189" mass="20740">MINELMILAEATPEEGGEHQPPNPLLPQWYDITWSLVAFAVVLFVFWKFVIPKYKQVLEQRREAIEGGIERAEAAQAEAAASLKAYREQLAGAREEAAGIREEARNQGTQIIADLKAQATAESERIIANGHTQLDAQRQQVVSELRGDLGKMSVDLAEKLVGASLQDDVKQAGTVDRFLAELDDAASAK</sequence>
<evidence type="ECO:0000256" key="15">
    <source>
        <dbReference type="RuleBase" id="RU003848"/>
    </source>
</evidence>
<comment type="similarity">
    <text evidence="2 14 15">Belongs to the ATPase B chain family.</text>
</comment>
<keyword evidence="3 14" id="KW-0813">Transport</keyword>
<accession>A0A7I9VA49</accession>
<evidence type="ECO:0000256" key="5">
    <source>
        <dbReference type="ARBA" id="ARBA00022547"/>
    </source>
</evidence>
<comment type="subunit">
    <text evidence="13 14">F-type ATPases have 2 components, F(1) - the catalytic core - and F(0) - the membrane proton channel. F(1) has five subunits: alpha(3), beta(3), gamma(1), delta(1), epsilon(1). F(0) has three main subunits: a(1), b(2) and c(10-14). The alpha and beta chains form an alternating ring which encloses part of the gamma chain. F(1) is attached to F(0) by a central stalk formed by the gamma and epsilon chains, while a peripheral stalk is formed by the delta and b chains.</text>
</comment>
<evidence type="ECO:0000256" key="8">
    <source>
        <dbReference type="ARBA" id="ARBA00022989"/>
    </source>
</evidence>
<dbReference type="NCBIfam" id="NF004412">
    <property type="entry name" value="PRK05759.1-3"/>
    <property type="match status" value="1"/>
</dbReference>
<dbReference type="SUPFAM" id="SSF81573">
    <property type="entry name" value="F1F0 ATP synthase subunit B, membrane domain"/>
    <property type="match status" value="1"/>
</dbReference>
<reference evidence="18" key="1">
    <citation type="submission" date="2019-06" db="EMBL/GenBank/DDBJ databases">
        <title>Gordonia isolated from sludge of a wastewater treatment plant.</title>
        <authorList>
            <person name="Tamura T."/>
            <person name="Aoyama K."/>
            <person name="Kang Y."/>
            <person name="Saito S."/>
            <person name="Akiyama N."/>
            <person name="Yazawa K."/>
            <person name="Gonoi T."/>
            <person name="Mikami Y."/>
        </authorList>
    </citation>
    <scope>NUCLEOTIDE SEQUENCE [LARGE SCALE GENOMIC DNA]</scope>
    <source>
        <strain evidence="18">NBRC 107696</strain>
    </source>
</reference>
<dbReference type="HAMAP" id="MF_01398">
    <property type="entry name" value="ATP_synth_b_bprime"/>
    <property type="match status" value="1"/>
</dbReference>
<evidence type="ECO:0000256" key="12">
    <source>
        <dbReference type="ARBA" id="ARBA00025198"/>
    </source>
</evidence>
<dbReference type="EMBL" id="BJOV01000005">
    <property type="protein sequence ID" value="GEE02124.1"/>
    <property type="molecule type" value="Genomic_DNA"/>
</dbReference>
<dbReference type="AlphaFoldDB" id="A0A7I9VA49"/>
<keyword evidence="4 14" id="KW-1003">Cell membrane</keyword>
<dbReference type="InterPro" id="IPR028987">
    <property type="entry name" value="ATP_synth_B-like_membr_sf"/>
</dbReference>
<comment type="function">
    <text evidence="12 14">F(1)F(0) ATP synthase produces ATP from ADP in the presence of a proton or sodium gradient. F-type ATPases consist of two structural domains, F(1) containing the extramembraneous catalytic core and F(0) containing the membrane proton channel, linked together by a central stalk and a peripheral stalk. During catalysis, ATP synthesis in the catalytic domain of F(1) is coupled via a rotary mechanism of the central stalk subunits to proton translocation.</text>
</comment>
<evidence type="ECO:0000256" key="9">
    <source>
        <dbReference type="ARBA" id="ARBA00023065"/>
    </source>
</evidence>
<dbReference type="Pfam" id="PF00430">
    <property type="entry name" value="ATP-synt_B"/>
    <property type="match status" value="1"/>
</dbReference>
<feature type="coiled-coil region" evidence="16">
    <location>
        <begin position="55"/>
        <end position="103"/>
    </location>
</feature>
<evidence type="ECO:0000256" key="2">
    <source>
        <dbReference type="ARBA" id="ARBA00005513"/>
    </source>
</evidence>
<evidence type="ECO:0000256" key="10">
    <source>
        <dbReference type="ARBA" id="ARBA00023136"/>
    </source>
</evidence>
<keyword evidence="11 14" id="KW-0066">ATP synthesis</keyword>
<comment type="function">
    <text evidence="14">Component of the F(0) channel, it forms part of the peripheral stalk, linking F(1) to F(0).</text>
</comment>
<evidence type="ECO:0000313" key="18">
    <source>
        <dbReference type="Proteomes" id="UP000444960"/>
    </source>
</evidence>
<evidence type="ECO:0000256" key="1">
    <source>
        <dbReference type="ARBA" id="ARBA00004162"/>
    </source>
</evidence>
<gene>
    <name evidence="14 17" type="primary">atpF</name>
    <name evidence="17" type="ORF">nbrc107696_25700</name>
</gene>
<protein>
    <recommendedName>
        <fullName evidence="14">ATP synthase subunit b</fullName>
    </recommendedName>
    <alternativeName>
        <fullName evidence="14">ATP synthase F(0) sector subunit b</fullName>
    </alternativeName>
    <alternativeName>
        <fullName evidence="14">ATPase subunit I</fullName>
    </alternativeName>
    <alternativeName>
        <fullName evidence="14">F-type ATPase subunit b</fullName>
        <shortName evidence="14">F-ATPase subunit b</shortName>
    </alternativeName>
</protein>
<dbReference type="Gene3D" id="1.20.5.620">
    <property type="entry name" value="F1F0 ATP synthase subunit B, membrane domain"/>
    <property type="match status" value="1"/>
</dbReference>
<proteinExistence type="inferred from homology"/>
<evidence type="ECO:0000256" key="4">
    <source>
        <dbReference type="ARBA" id="ARBA00022475"/>
    </source>
</evidence>
<keyword evidence="5 14" id="KW-0138">CF(0)</keyword>
<comment type="subcellular location">
    <subcellularLocation>
        <location evidence="1 14">Cell membrane</location>
        <topology evidence="1 14">Single-pass membrane protein</topology>
    </subcellularLocation>
</comment>
<organism evidence="17 18">
    <name type="scientific">Gordonia spumicola</name>
    <dbReference type="NCBI Taxonomy" id="589161"/>
    <lineage>
        <taxon>Bacteria</taxon>
        <taxon>Bacillati</taxon>
        <taxon>Actinomycetota</taxon>
        <taxon>Actinomycetes</taxon>
        <taxon>Mycobacteriales</taxon>
        <taxon>Gordoniaceae</taxon>
        <taxon>Gordonia</taxon>
    </lineage>
</organism>
<dbReference type="NCBIfam" id="TIGR01144">
    <property type="entry name" value="ATP_synt_b"/>
    <property type="match status" value="1"/>
</dbReference>
<keyword evidence="16" id="KW-0175">Coiled coil</keyword>
<dbReference type="GO" id="GO:0005886">
    <property type="term" value="C:plasma membrane"/>
    <property type="evidence" value="ECO:0007669"/>
    <property type="project" value="UniProtKB-SubCell"/>
</dbReference>
<keyword evidence="6 14" id="KW-0812">Transmembrane</keyword>
<keyword evidence="8 14" id="KW-1133">Transmembrane helix</keyword>
<feature type="transmembrane region" description="Helical" evidence="14">
    <location>
        <begin position="32"/>
        <end position="51"/>
    </location>
</feature>
<keyword evidence="18" id="KW-1185">Reference proteome</keyword>
<dbReference type="InterPro" id="IPR002146">
    <property type="entry name" value="ATP_synth_b/b'su_bac/chlpt"/>
</dbReference>
<comment type="caution">
    <text evidence="17">The sequence shown here is derived from an EMBL/GenBank/DDBJ whole genome shotgun (WGS) entry which is preliminary data.</text>
</comment>
<dbReference type="InterPro" id="IPR005864">
    <property type="entry name" value="ATP_synth_F0_bsu_bac"/>
</dbReference>
<keyword evidence="9 14" id="KW-0406">Ion transport</keyword>
<dbReference type="CDD" id="cd06503">
    <property type="entry name" value="ATP-synt_Fo_b"/>
    <property type="match status" value="1"/>
</dbReference>
<dbReference type="RefSeq" id="WP_371865062.1">
    <property type="nucleotide sequence ID" value="NZ_BJOV01000005.1"/>
</dbReference>
<dbReference type="GO" id="GO:0046961">
    <property type="term" value="F:proton-transporting ATPase activity, rotational mechanism"/>
    <property type="evidence" value="ECO:0007669"/>
    <property type="project" value="TreeGrafter"/>
</dbReference>
<evidence type="ECO:0000313" key="17">
    <source>
        <dbReference type="EMBL" id="GEE02124.1"/>
    </source>
</evidence>
<name>A0A7I9VA49_9ACTN</name>